<name>A0A1F4XGU5_9BACT</name>
<dbReference type="Pfam" id="PF00293">
    <property type="entry name" value="NUDIX"/>
    <property type="match status" value="1"/>
</dbReference>
<dbReference type="PANTHER" id="PTHR43046">
    <property type="entry name" value="GDP-MANNOSE MANNOSYL HYDROLASE"/>
    <property type="match status" value="1"/>
</dbReference>
<dbReference type="EMBL" id="MEWX01000014">
    <property type="protein sequence ID" value="OGC80786.1"/>
    <property type="molecule type" value="Genomic_DNA"/>
</dbReference>
<evidence type="ECO:0000313" key="4">
    <source>
        <dbReference type="EMBL" id="OGC80786.1"/>
    </source>
</evidence>
<dbReference type="Gene3D" id="3.90.79.10">
    <property type="entry name" value="Nucleoside Triphosphate Pyrophosphohydrolase"/>
    <property type="match status" value="1"/>
</dbReference>
<evidence type="ECO:0000256" key="1">
    <source>
        <dbReference type="ARBA" id="ARBA00001946"/>
    </source>
</evidence>
<evidence type="ECO:0000259" key="3">
    <source>
        <dbReference type="PROSITE" id="PS51462"/>
    </source>
</evidence>
<dbReference type="PANTHER" id="PTHR43046:SF2">
    <property type="entry name" value="8-OXO-DGTP DIPHOSPHATASE-RELATED"/>
    <property type="match status" value="1"/>
</dbReference>
<dbReference type="SUPFAM" id="SSF55811">
    <property type="entry name" value="Nudix"/>
    <property type="match status" value="1"/>
</dbReference>
<organism evidence="4 5">
    <name type="scientific">Candidatus Adlerbacteria bacterium RIFCSPLOWO2_01_FULL_51_16</name>
    <dbReference type="NCBI Taxonomy" id="1797243"/>
    <lineage>
        <taxon>Bacteria</taxon>
        <taxon>Candidatus Adleribacteriota</taxon>
    </lineage>
</organism>
<dbReference type="AlphaFoldDB" id="A0A1F4XGU5"/>
<dbReference type="InterPro" id="IPR000086">
    <property type="entry name" value="NUDIX_hydrolase_dom"/>
</dbReference>
<dbReference type="CDD" id="cd02883">
    <property type="entry name" value="NUDIX_Hydrolase"/>
    <property type="match status" value="1"/>
</dbReference>
<evidence type="ECO:0000313" key="5">
    <source>
        <dbReference type="Proteomes" id="UP000176185"/>
    </source>
</evidence>
<dbReference type="GO" id="GO:0016787">
    <property type="term" value="F:hydrolase activity"/>
    <property type="evidence" value="ECO:0007669"/>
    <property type="project" value="UniProtKB-KW"/>
</dbReference>
<dbReference type="InterPro" id="IPR015797">
    <property type="entry name" value="NUDIX_hydrolase-like_dom_sf"/>
</dbReference>
<evidence type="ECO:0000256" key="2">
    <source>
        <dbReference type="ARBA" id="ARBA00022801"/>
    </source>
</evidence>
<dbReference type="Proteomes" id="UP000176185">
    <property type="component" value="Unassembled WGS sequence"/>
</dbReference>
<gene>
    <name evidence="4" type="ORF">A2943_02815</name>
</gene>
<reference evidence="4 5" key="1">
    <citation type="journal article" date="2016" name="Nat. Commun.">
        <title>Thousands of microbial genomes shed light on interconnected biogeochemical processes in an aquifer system.</title>
        <authorList>
            <person name="Anantharaman K."/>
            <person name="Brown C.T."/>
            <person name="Hug L.A."/>
            <person name="Sharon I."/>
            <person name="Castelle C.J."/>
            <person name="Probst A.J."/>
            <person name="Thomas B.C."/>
            <person name="Singh A."/>
            <person name="Wilkins M.J."/>
            <person name="Karaoz U."/>
            <person name="Brodie E.L."/>
            <person name="Williams K.H."/>
            <person name="Hubbard S.S."/>
            <person name="Banfield J.F."/>
        </authorList>
    </citation>
    <scope>NUCLEOTIDE SEQUENCE [LARGE SCALE GENOMIC DNA]</scope>
</reference>
<comment type="caution">
    <text evidence="4">The sequence shown here is derived from an EMBL/GenBank/DDBJ whole genome shotgun (WGS) entry which is preliminary data.</text>
</comment>
<feature type="domain" description="Nudix hydrolase" evidence="3">
    <location>
        <begin position="3"/>
        <end position="139"/>
    </location>
</feature>
<proteinExistence type="predicted"/>
<dbReference type="PROSITE" id="PS51462">
    <property type="entry name" value="NUDIX"/>
    <property type="match status" value="1"/>
</dbReference>
<dbReference type="STRING" id="1797243.A2943_02815"/>
<sequence length="153" mass="17100">MKEPKPAASVVPVAYLLLEKQGEILLVRSLRQSVEGPWSIPSCVIGKGELPRAAAARLGKDEFGLELTAIELERVHTSYWVSGSDGGVDTAAYMFFARRRDGYFAVDRQQRGEVRWMPWSEVPLEIGVGPREMLERIDCEGMSYSELREVVVA</sequence>
<accession>A0A1F4XGU5</accession>
<comment type="cofactor">
    <cofactor evidence="1">
        <name>Mg(2+)</name>
        <dbReference type="ChEBI" id="CHEBI:18420"/>
    </cofactor>
</comment>
<protein>
    <recommendedName>
        <fullName evidence="3">Nudix hydrolase domain-containing protein</fullName>
    </recommendedName>
</protein>
<keyword evidence="2" id="KW-0378">Hydrolase</keyword>